<dbReference type="HOGENOM" id="CLU_2561381_0_0_1"/>
<reference evidence="2" key="1">
    <citation type="journal article" date="2013" name="Science">
        <title>The Amborella genome and the evolution of flowering plants.</title>
        <authorList>
            <consortium name="Amborella Genome Project"/>
        </authorList>
    </citation>
    <scope>NUCLEOTIDE SEQUENCE [LARGE SCALE GENOMIC DNA]</scope>
</reference>
<dbReference type="EMBL" id="KI392284">
    <property type="protein sequence ID" value="ERN18109.1"/>
    <property type="molecule type" value="Genomic_DNA"/>
</dbReference>
<dbReference type="AlphaFoldDB" id="U5D6N9"/>
<protein>
    <submittedName>
        <fullName evidence="1">Uncharacterized protein</fullName>
    </submittedName>
</protein>
<sequence length="82" mass="8800">MESLLLASYAGSACSLQLADQLPWPSRCPLTASYLLSSQPTLGQTWQQAYCCFCGFGQERSLLASSALRLRQVPLAVTSEAG</sequence>
<dbReference type="Gramene" id="ERN18109">
    <property type="protein sequence ID" value="ERN18109"/>
    <property type="gene ID" value="AMTR_s03399p00007410"/>
</dbReference>
<dbReference type="Proteomes" id="UP000017836">
    <property type="component" value="Unassembled WGS sequence"/>
</dbReference>
<evidence type="ECO:0000313" key="1">
    <source>
        <dbReference type="EMBL" id="ERN18109.1"/>
    </source>
</evidence>
<organism evidence="1 2">
    <name type="scientific">Amborella trichopoda</name>
    <dbReference type="NCBI Taxonomy" id="13333"/>
    <lineage>
        <taxon>Eukaryota</taxon>
        <taxon>Viridiplantae</taxon>
        <taxon>Streptophyta</taxon>
        <taxon>Embryophyta</taxon>
        <taxon>Tracheophyta</taxon>
        <taxon>Spermatophyta</taxon>
        <taxon>Magnoliopsida</taxon>
        <taxon>Amborellales</taxon>
        <taxon>Amborellaceae</taxon>
        <taxon>Amborella</taxon>
    </lineage>
</organism>
<keyword evidence="2" id="KW-1185">Reference proteome</keyword>
<accession>U5D6N9</accession>
<gene>
    <name evidence="1" type="ORF">AMTR_s03399p00007410</name>
</gene>
<evidence type="ECO:0000313" key="2">
    <source>
        <dbReference type="Proteomes" id="UP000017836"/>
    </source>
</evidence>
<proteinExistence type="predicted"/>
<name>U5D6N9_AMBTC</name>